<dbReference type="InterPro" id="IPR050108">
    <property type="entry name" value="CDK"/>
</dbReference>
<evidence type="ECO:0000256" key="5">
    <source>
        <dbReference type="ARBA" id="ARBA00022741"/>
    </source>
</evidence>
<dbReference type="OrthoDB" id="413582at2759"/>
<dbReference type="PANTHER" id="PTHR24056">
    <property type="entry name" value="CELL DIVISION PROTEIN KINASE"/>
    <property type="match status" value="1"/>
</dbReference>
<dbReference type="Gene3D" id="1.10.510.10">
    <property type="entry name" value="Transferase(Phosphotransferase) domain 1"/>
    <property type="match status" value="1"/>
</dbReference>
<dbReference type="EMBL" id="JAACJN010000021">
    <property type="protein sequence ID" value="KAF5389566.1"/>
    <property type="molecule type" value="Genomic_DNA"/>
</dbReference>
<keyword evidence="4" id="KW-0808">Transferase</keyword>
<dbReference type="SUPFAM" id="SSF56112">
    <property type="entry name" value="Protein kinase-like (PK-like)"/>
    <property type="match status" value="1"/>
</dbReference>
<dbReference type="Pfam" id="PF00069">
    <property type="entry name" value="Pkinase"/>
    <property type="match status" value="1"/>
</dbReference>
<dbReference type="GO" id="GO:0004693">
    <property type="term" value="F:cyclin-dependent protein serine/threonine kinase activity"/>
    <property type="evidence" value="ECO:0007669"/>
    <property type="project" value="UniProtKB-EC"/>
</dbReference>
<feature type="domain" description="Protein kinase" evidence="10">
    <location>
        <begin position="30"/>
        <end position="407"/>
    </location>
</feature>
<dbReference type="PANTHER" id="PTHR24056:SF171">
    <property type="entry name" value="CYCLIN-DEPENDENT KINASE 20"/>
    <property type="match status" value="1"/>
</dbReference>
<dbReference type="Proteomes" id="UP000518752">
    <property type="component" value="Unassembled WGS sequence"/>
</dbReference>
<evidence type="ECO:0000313" key="12">
    <source>
        <dbReference type="Proteomes" id="UP000518752"/>
    </source>
</evidence>
<dbReference type="PROSITE" id="PS00108">
    <property type="entry name" value="PROTEIN_KINASE_ST"/>
    <property type="match status" value="1"/>
</dbReference>
<reference evidence="11 12" key="1">
    <citation type="journal article" date="2020" name="ISME J.">
        <title>Uncovering the hidden diversity of litter-decomposition mechanisms in mushroom-forming fungi.</title>
        <authorList>
            <person name="Floudas D."/>
            <person name="Bentzer J."/>
            <person name="Ahren D."/>
            <person name="Johansson T."/>
            <person name="Persson P."/>
            <person name="Tunlid A."/>
        </authorList>
    </citation>
    <scope>NUCLEOTIDE SEQUENCE [LARGE SCALE GENOMIC DNA]</scope>
    <source>
        <strain evidence="11 12">CBS 406.79</strain>
    </source>
</reference>
<evidence type="ECO:0000256" key="4">
    <source>
        <dbReference type="ARBA" id="ARBA00022679"/>
    </source>
</evidence>
<evidence type="ECO:0000256" key="2">
    <source>
        <dbReference type="ARBA" id="ARBA00012425"/>
    </source>
</evidence>
<evidence type="ECO:0000256" key="3">
    <source>
        <dbReference type="ARBA" id="ARBA00022527"/>
    </source>
</evidence>
<dbReference type="GO" id="GO:0005524">
    <property type="term" value="F:ATP binding"/>
    <property type="evidence" value="ECO:0007669"/>
    <property type="project" value="UniProtKB-KW"/>
</dbReference>
<name>A0A8H5HU19_9AGAR</name>
<dbReference type="InterPro" id="IPR011009">
    <property type="entry name" value="Kinase-like_dom_sf"/>
</dbReference>
<dbReference type="InterPro" id="IPR008271">
    <property type="entry name" value="Ser/Thr_kinase_AS"/>
</dbReference>
<dbReference type="SMART" id="SM00220">
    <property type="entry name" value="S_TKc"/>
    <property type="match status" value="1"/>
</dbReference>
<dbReference type="EC" id="2.7.11.22" evidence="2"/>
<gene>
    <name evidence="11" type="ORF">D9757_004124</name>
</gene>
<dbReference type="AlphaFoldDB" id="A0A8H5HU19"/>
<organism evidence="11 12">
    <name type="scientific">Collybiopsis confluens</name>
    <dbReference type="NCBI Taxonomy" id="2823264"/>
    <lineage>
        <taxon>Eukaryota</taxon>
        <taxon>Fungi</taxon>
        <taxon>Dikarya</taxon>
        <taxon>Basidiomycota</taxon>
        <taxon>Agaricomycotina</taxon>
        <taxon>Agaricomycetes</taxon>
        <taxon>Agaricomycetidae</taxon>
        <taxon>Agaricales</taxon>
        <taxon>Marasmiineae</taxon>
        <taxon>Omphalotaceae</taxon>
        <taxon>Collybiopsis</taxon>
    </lineage>
</organism>
<proteinExistence type="inferred from homology"/>
<sequence length="439" mass="48894">MGGGPKERSVCQPFMFSAPDLSDLDSEDSAEDFEIIAEGLASTVSKTLASIDGGEPQILAVKTSTTIKKWAKEPHDIIKECRVLKRLSHQNARNFLCSGRVYYVLSFFFFLSQIIAVYDTGLDVAQATMNIWMPFVPHSLTDLLNSPAFVPRLDSAKFLFLTRSIITQILSAIDYLHTRSIAHRDIKPANILLTHSGRVTLIDFGIAWDGSEEGLSHPQDDLWPEVAGRMYFEVSTGYVFRFKVFGEINTLARSPYRAPELLFGTRSYDPCAVDLWSIGTLFAEFFTELVPLSPSSLSCAHYRESLFDASRGEIGLLWSIFKVLGTAREPSNEAEADTTWAWPGFNDLPDAQKVEFTKVDGTGLDERLFPNLPFERGSSAIDLMHSFLRYPPDHRLKARDALNHVFLSSESMPADLDATEGALRELLGTNSVSESKVKG</sequence>
<keyword evidence="6" id="KW-0418">Kinase</keyword>
<protein>
    <recommendedName>
        <fullName evidence="2">cyclin-dependent kinase</fullName>
        <ecNumber evidence="2">2.7.11.22</ecNumber>
    </recommendedName>
</protein>
<keyword evidence="12" id="KW-1185">Reference proteome</keyword>
<comment type="caution">
    <text evidence="11">The sequence shown here is derived from an EMBL/GenBank/DDBJ whole genome shotgun (WGS) entry which is preliminary data.</text>
</comment>
<keyword evidence="5" id="KW-0547">Nucleotide-binding</keyword>
<dbReference type="InterPro" id="IPR000719">
    <property type="entry name" value="Prot_kinase_dom"/>
</dbReference>
<accession>A0A8H5HU19</accession>
<evidence type="ECO:0000256" key="7">
    <source>
        <dbReference type="ARBA" id="ARBA00022840"/>
    </source>
</evidence>
<evidence type="ECO:0000259" key="10">
    <source>
        <dbReference type="PROSITE" id="PS50011"/>
    </source>
</evidence>
<keyword evidence="7" id="KW-0067">ATP-binding</keyword>
<dbReference type="PROSITE" id="PS50011">
    <property type="entry name" value="PROTEIN_KINASE_DOM"/>
    <property type="match status" value="1"/>
</dbReference>
<dbReference type="GO" id="GO:0005634">
    <property type="term" value="C:nucleus"/>
    <property type="evidence" value="ECO:0007669"/>
    <property type="project" value="TreeGrafter"/>
</dbReference>
<evidence type="ECO:0000256" key="9">
    <source>
        <dbReference type="ARBA" id="ARBA00048367"/>
    </source>
</evidence>
<comment type="catalytic activity">
    <reaction evidence="9">
        <text>L-seryl-[protein] + ATP = O-phospho-L-seryl-[protein] + ADP + H(+)</text>
        <dbReference type="Rhea" id="RHEA:17989"/>
        <dbReference type="Rhea" id="RHEA-COMP:9863"/>
        <dbReference type="Rhea" id="RHEA-COMP:11604"/>
        <dbReference type="ChEBI" id="CHEBI:15378"/>
        <dbReference type="ChEBI" id="CHEBI:29999"/>
        <dbReference type="ChEBI" id="CHEBI:30616"/>
        <dbReference type="ChEBI" id="CHEBI:83421"/>
        <dbReference type="ChEBI" id="CHEBI:456216"/>
        <dbReference type="EC" id="2.7.11.22"/>
    </reaction>
</comment>
<evidence type="ECO:0000256" key="6">
    <source>
        <dbReference type="ARBA" id="ARBA00022777"/>
    </source>
</evidence>
<evidence type="ECO:0000256" key="1">
    <source>
        <dbReference type="ARBA" id="ARBA00006485"/>
    </source>
</evidence>
<evidence type="ECO:0000313" key="11">
    <source>
        <dbReference type="EMBL" id="KAF5389566.1"/>
    </source>
</evidence>
<evidence type="ECO:0000256" key="8">
    <source>
        <dbReference type="ARBA" id="ARBA00047811"/>
    </source>
</evidence>
<keyword evidence="3" id="KW-0723">Serine/threonine-protein kinase</keyword>
<comment type="similarity">
    <text evidence="1">Belongs to the protein kinase superfamily. CMGC Ser/Thr protein kinase family. CDC2/CDKX subfamily.</text>
</comment>
<comment type="catalytic activity">
    <reaction evidence="8">
        <text>L-threonyl-[protein] + ATP = O-phospho-L-threonyl-[protein] + ADP + H(+)</text>
        <dbReference type="Rhea" id="RHEA:46608"/>
        <dbReference type="Rhea" id="RHEA-COMP:11060"/>
        <dbReference type="Rhea" id="RHEA-COMP:11605"/>
        <dbReference type="ChEBI" id="CHEBI:15378"/>
        <dbReference type="ChEBI" id="CHEBI:30013"/>
        <dbReference type="ChEBI" id="CHEBI:30616"/>
        <dbReference type="ChEBI" id="CHEBI:61977"/>
        <dbReference type="ChEBI" id="CHEBI:456216"/>
        <dbReference type="EC" id="2.7.11.22"/>
    </reaction>
</comment>